<evidence type="ECO:0000313" key="5">
    <source>
        <dbReference type="Proteomes" id="UP000199158"/>
    </source>
</evidence>
<dbReference type="Gene3D" id="3.10.620.30">
    <property type="match status" value="1"/>
</dbReference>
<feature type="compositionally biased region" description="Low complexity" evidence="1">
    <location>
        <begin position="38"/>
        <end position="50"/>
    </location>
</feature>
<evidence type="ECO:0000256" key="2">
    <source>
        <dbReference type="SAM" id="SignalP"/>
    </source>
</evidence>
<name>A0A1H8DVB9_9FIRM</name>
<dbReference type="PROSITE" id="PS51257">
    <property type="entry name" value="PROKAR_LIPOPROTEIN"/>
    <property type="match status" value="1"/>
</dbReference>
<dbReference type="EMBL" id="FOCG01000003">
    <property type="protein sequence ID" value="SEN11153.1"/>
    <property type="molecule type" value="Genomic_DNA"/>
</dbReference>
<accession>A0A1H8DVB9</accession>
<feature type="region of interest" description="Disordered" evidence="1">
    <location>
        <begin position="37"/>
        <end position="104"/>
    </location>
</feature>
<dbReference type="Proteomes" id="UP000199158">
    <property type="component" value="Unassembled WGS sequence"/>
</dbReference>
<organism evidence="4 5">
    <name type="scientific">Hydrogenoanaerobacterium saccharovorans</name>
    <dbReference type="NCBI Taxonomy" id="474960"/>
    <lineage>
        <taxon>Bacteria</taxon>
        <taxon>Bacillati</taxon>
        <taxon>Bacillota</taxon>
        <taxon>Clostridia</taxon>
        <taxon>Eubacteriales</taxon>
        <taxon>Oscillospiraceae</taxon>
        <taxon>Hydrogenoanaerobacterium</taxon>
    </lineage>
</organism>
<gene>
    <name evidence="4" type="ORF">SAMN05216180_2818</name>
</gene>
<evidence type="ECO:0000259" key="3">
    <source>
        <dbReference type="SMART" id="SM00460"/>
    </source>
</evidence>
<sequence>MKFYQKYKCIAVMIIVVCLLFVFTGCGRAAEVTATPDSVKASSSLSSSETSKTEIIDNSAASSEPEPSSSKAEPVSSSAPFQTIIENSDPPTSSEPPATGDTRDSTARVLVPSADGITVLGNSLVEIDASNVAEGYVMVRYLGSNSNVKLQLTRDSGTTYTYNLNTSGNYETFPLAGGSGSYTLNVFENVSGNQYALAYGESFQADLKSSLLPFLYPNQYVNFSSGSSTVTLGTELARTANSDLKVVENVYNYVINNITYDFDKAEKASSGYLPDVDTIIKNGKGICFDYAAVMATMLRTQRIPTKLVVGYSGKVYHAWVSVYITDVGWVNGIIYFDGTSWVRMDPTFASSAKSSSQIMDYIGNGSNYNALYVY</sequence>
<keyword evidence="5" id="KW-1185">Reference proteome</keyword>
<evidence type="ECO:0000256" key="1">
    <source>
        <dbReference type="SAM" id="MobiDB-lite"/>
    </source>
</evidence>
<dbReference type="STRING" id="474960.SAMN05216180_2818"/>
<dbReference type="Pfam" id="PF01841">
    <property type="entry name" value="Transglut_core"/>
    <property type="match status" value="1"/>
</dbReference>
<proteinExistence type="predicted"/>
<keyword evidence="2" id="KW-0732">Signal</keyword>
<dbReference type="SMART" id="SM00460">
    <property type="entry name" value="TGc"/>
    <property type="match status" value="1"/>
</dbReference>
<reference evidence="4 5" key="1">
    <citation type="submission" date="2016-10" db="EMBL/GenBank/DDBJ databases">
        <authorList>
            <person name="de Groot N.N."/>
        </authorList>
    </citation>
    <scope>NUCLEOTIDE SEQUENCE [LARGE SCALE GENOMIC DNA]</scope>
    <source>
        <strain evidence="4 5">CGMCC 1.5070</strain>
    </source>
</reference>
<dbReference type="PANTHER" id="PTHR33490">
    <property type="entry name" value="BLR5614 PROTEIN-RELATED"/>
    <property type="match status" value="1"/>
</dbReference>
<dbReference type="InterPro" id="IPR038765">
    <property type="entry name" value="Papain-like_cys_pep_sf"/>
</dbReference>
<dbReference type="OrthoDB" id="1817605at2"/>
<protein>
    <submittedName>
        <fullName evidence="4">Transglutaminase-like superfamily protein</fullName>
    </submittedName>
</protein>
<dbReference type="PANTHER" id="PTHR33490:SF6">
    <property type="entry name" value="SLL1049 PROTEIN"/>
    <property type="match status" value="1"/>
</dbReference>
<feature type="chain" id="PRO_5011611155" evidence="2">
    <location>
        <begin position="30"/>
        <end position="374"/>
    </location>
</feature>
<dbReference type="AlphaFoldDB" id="A0A1H8DVB9"/>
<dbReference type="SUPFAM" id="SSF54001">
    <property type="entry name" value="Cysteine proteinases"/>
    <property type="match status" value="1"/>
</dbReference>
<feature type="compositionally biased region" description="Low complexity" evidence="1">
    <location>
        <begin position="59"/>
        <end position="80"/>
    </location>
</feature>
<dbReference type="InterPro" id="IPR002931">
    <property type="entry name" value="Transglutaminase-like"/>
</dbReference>
<evidence type="ECO:0000313" key="4">
    <source>
        <dbReference type="EMBL" id="SEN11153.1"/>
    </source>
</evidence>
<feature type="domain" description="Transglutaminase-like" evidence="3">
    <location>
        <begin position="279"/>
        <end position="348"/>
    </location>
</feature>
<feature type="compositionally biased region" description="Polar residues" evidence="1">
    <location>
        <begin position="84"/>
        <end position="96"/>
    </location>
</feature>
<dbReference type="RefSeq" id="WP_092756255.1">
    <property type="nucleotide sequence ID" value="NZ_FOCG01000003.1"/>
</dbReference>
<feature type="signal peptide" evidence="2">
    <location>
        <begin position="1"/>
        <end position="29"/>
    </location>
</feature>